<evidence type="ECO:0000256" key="4">
    <source>
        <dbReference type="PROSITE-ProRule" id="PRU00433"/>
    </source>
</evidence>
<dbReference type="EMBL" id="JAMZEL010000001">
    <property type="protein sequence ID" value="MCP1381641.1"/>
    <property type="molecule type" value="Genomic_DNA"/>
</dbReference>
<protein>
    <recommendedName>
        <fullName evidence="5">Cytochrome c domain-containing protein</fullName>
    </recommendedName>
</protein>
<dbReference type="InterPro" id="IPR009056">
    <property type="entry name" value="Cyt_c-like_dom"/>
</dbReference>
<evidence type="ECO:0000256" key="1">
    <source>
        <dbReference type="ARBA" id="ARBA00022617"/>
    </source>
</evidence>
<comment type="caution">
    <text evidence="6">The sequence shown here is derived from an EMBL/GenBank/DDBJ whole genome shotgun (WGS) entry which is preliminary data.</text>
</comment>
<evidence type="ECO:0000313" key="6">
    <source>
        <dbReference type="EMBL" id="MCP1381641.1"/>
    </source>
</evidence>
<dbReference type="Gene3D" id="1.10.760.10">
    <property type="entry name" value="Cytochrome c-like domain"/>
    <property type="match status" value="1"/>
</dbReference>
<reference evidence="6 7" key="1">
    <citation type="submission" date="2022-06" db="EMBL/GenBank/DDBJ databases">
        <title>Runella sp. S5 genome sequencing.</title>
        <authorList>
            <person name="Park S."/>
        </authorList>
    </citation>
    <scope>NUCLEOTIDE SEQUENCE [LARGE SCALE GENOMIC DNA]</scope>
    <source>
        <strain evidence="6 7">S5</strain>
    </source>
</reference>
<keyword evidence="3 4" id="KW-0408">Iron</keyword>
<dbReference type="PANTHER" id="PTHR30600">
    <property type="entry name" value="CYTOCHROME C PEROXIDASE-RELATED"/>
    <property type="match status" value="1"/>
</dbReference>
<evidence type="ECO:0000256" key="3">
    <source>
        <dbReference type="ARBA" id="ARBA00023004"/>
    </source>
</evidence>
<dbReference type="RefSeq" id="WP_253525386.1">
    <property type="nucleotide sequence ID" value="NZ_JAMZEL010000001.1"/>
</dbReference>
<dbReference type="InterPro" id="IPR051395">
    <property type="entry name" value="Cytochrome_c_Peroxidase/MauG"/>
</dbReference>
<evidence type="ECO:0000259" key="5">
    <source>
        <dbReference type="PROSITE" id="PS51007"/>
    </source>
</evidence>
<accession>A0ABT1FIS7</accession>
<sequence>MKRRTLLRSTALSVIAVSTAAILGFQLKSASFDIPKTWDIAEITKFMLPPTDAAVSVTPISEEYYYKLPERKIFKSYPILLTDDTEANRKYIDSLKSLDPVDIFQNEPKTEQDLIRLGEEVFSAPLATFDYSDSFLTELKASIKNAEIPISKKTFPYYSYVVDEKSKIKVGVFSCAMCHTRVMPDGTTIKGAQGNFPLDKIDGFGAENALKSLPKEKLKEFDEGMRAGRNMLQKAPWVSHSSQTELDTISAARIIAYLKAIPSGVMIRHGSNYNQPTNIPDLIGIKDRKYLDYTGLMMHRNIGDIMRYAAFNQLLDMLNSYNGYIPAATDFKTLPEVGKAPFLGCSDRYSEMQLYALGKYLYSLKAPKNPNSFPPDLVKKGELVFKREGCVTCHTPPLYTNNKLTPVDGFTPPASHYKSYDIFDVSVETNPELALYTRRGTGYYKVPSLLGVWYRSPFGHSGNVATLEDWLDKRRLDDDYVPTGFKPAFAKTMAIKGHEFGMDITKEEKTALIAFLKTL</sequence>
<name>A0ABT1FIS7_9BACT</name>
<feature type="domain" description="Cytochrome c" evidence="5">
    <location>
        <begin position="376"/>
        <end position="519"/>
    </location>
</feature>
<proteinExistence type="predicted"/>
<dbReference type="SUPFAM" id="SSF46626">
    <property type="entry name" value="Cytochrome c"/>
    <property type="match status" value="1"/>
</dbReference>
<keyword evidence="2 4" id="KW-0479">Metal-binding</keyword>
<dbReference type="InterPro" id="IPR036909">
    <property type="entry name" value="Cyt_c-like_dom_sf"/>
</dbReference>
<dbReference type="PROSITE" id="PS51007">
    <property type="entry name" value="CYTC"/>
    <property type="match status" value="1"/>
</dbReference>
<keyword evidence="7" id="KW-1185">Reference proteome</keyword>
<evidence type="ECO:0000256" key="2">
    <source>
        <dbReference type="ARBA" id="ARBA00022723"/>
    </source>
</evidence>
<gene>
    <name evidence="6" type="ORF">NCI00_04360</name>
</gene>
<dbReference type="Proteomes" id="UP001204772">
    <property type="component" value="Unassembled WGS sequence"/>
</dbReference>
<evidence type="ECO:0000313" key="7">
    <source>
        <dbReference type="Proteomes" id="UP001204772"/>
    </source>
</evidence>
<organism evidence="6 7">
    <name type="scientific">Runella salmonicolor</name>
    <dbReference type="NCBI Taxonomy" id="2950278"/>
    <lineage>
        <taxon>Bacteria</taxon>
        <taxon>Pseudomonadati</taxon>
        <taxon>Bacteroidota</taxon>
        <taxon>Cytophagia</taxon>
        <taxon>Cytophagales</taxon>
        <taxon>Spirosomataceae</taxon>
        <taxon>Runella</taxon>
    </lineage>
</organism>
<keyword evidence="1 4" id="KW-0349">Heme</keyword>